<organism evidence="1 2">
    <name type="scientific">Austropuccinia psidii MF-1</name>
    <dbReference type="NCBI Taxonomy" id="1389203"/>
    <lineage>
        <taxon>Eukaryota</taxon>
        <taxon>Fungi</taxon>
        <taxon>Dikarya</taxon>
        <taxon>Basidiomycota</taxon>
        <taxon>Pucciniomycotina</taxon>
        <taxon>Pucciniomycetes</taxon>
        <taxon>Pucciniales</taxon>
        <taxon>Sphaerophragmiaceae</taxon>
        <taxon>Austropuccinia</taxon>
    </lineage>
</organism>
<proteinExistence type="predicted"/>
<evidence type="ECO:0000313" key="1">
    <source>
        <dbReference type="EMBL" id="MBW0509684.1"/>
    </source>
</evidence>
<dbReference type="EMBL" id="AVOT02021084">
    <property type="protein sequence ID" value="MBW0509684.1"/>
    <property type="molecule type" value="Genomic_DNA"/>
</dbReference>
<gene>
    <name evidence="1" type="ORF">O181_049399</name>
</gene>
<dbReference type="Proteomes" id="UP000765509">
    <property type="component" value="Unassembled WGS sequence"/>
</dbReference>
<evidence type="ECO:0000313" key="2">
    <source>
        <dbReference type="Proteomes" id="UP000765509"/>
    </source>
</evidence>
<accession>A0A9Q3DUU2</accession>
<comment type="caution">
    <text evidence="1">The sequence shown here is derived from an EMBL/GenBank/DDBJ whole genome shotgun (WGS) entry which is preliminary data.</text>
</comment>
<reference evidence="1" key="1">
    <citation type="submission" date="2021-03" db="EMBL/GenBank/DDBJ databases">
        <title>Draft genome sequence of rust myrtle Austropuccinia psidii MF-1, a brazilian biotype.</title>
        <authorList>
            <person name="Quecine M.C."/>
            <person name="Pachon D.M.R."/>
            <person name="Bonatelli M.L."/>
            <person name="Correr F.H."/>
            <person name="Franceschini L.M."/>
            <person name="Leite T.F."/>
            <person name="Margarido G.R.A."/>
            <person name="Almeida C.A."/>
            <person name="Ferrarezi J.A."/>
            <person name="Labate C.A."/>
        </authorList>
    </citation>
    <scope>NUCLEOTIDE SEQUENCE</scope>
    <source>
        <strain evidence="1">MF-1</strain>
    </source>
</reference>
<sequence>MSKLNKHQTRFCGQFDAWAHQAPGPINPTIDSQLSAKEQELIIKELVKDLVATQVSFSIFETARFQSVLNHLALNFKWPRRRSMATMATQLYYEGKD</sequence>
<dbReference type="AlphaFoldDB" id="A0A9Q3DUU2"/>
<protein>
    <submittedName>
        <fullName evidence="1">Uncharacterized protein</fullName>
    </submittedName>
</protein>
<name>A0A9Q3DUU2_9BASI</name>
<keyword evidence="2" id="KW-1185">Reference proteome</keyword>